<name>A0A378TT09_MORLA</name>
<evidence type="ECO:0000313" key="2">
    <source>
        <dbReference type="Proteomes" id="UP000254437"/>
    </source>
</evidence>
<sequence>MLKRIPPLERERGRITGSKLKEIDSYIRRDWNDEGYANNHIWVSDDHSSKMLGQAPQIRAGGHA</sequence>
<proteinExistence type="predicted"/>
<organism evidence="1 2">
    <name type="scientific">Moraxella lacunata</name>
    <dbReference type="NCBI Taxonomy" id="477"/>
    <lineage>
        <taxon>Bacteria</taxon>
        <taxon>Pseudomonadati</taxon>
        <taxon>Pseudomonadota</taxon>
        <taxon>Gammaproteobacteria</taxon>
        <taxon>Moraxellales</taxon>
        <taxon>Moraxellaceae</taxon>
        <taxon>Moraxella</taxon>
    </lineage>
</organism>
<reference evidence="1 2" key="1">
    <citation type="submission" date="2018-06" db="EMBL/GenBank/DDBJ databases">
        <authorList>
            <consortium name="Pathogen Informatics"/>
            <person name="Doyle S."/>
        </authorList>
    </citation>
    <scope>NUCLEOTIDE SEQUENCE [LARGE SCALE GENOMIC DNA]</scope>
    <source>
        <strain evidence="1 2">NCTC10359</strain>
    </source>
</reference>
<accession>A0A378TT09</accession>
<dbReference type="AlphaFoldDB" id="A0A378TT09"/>
<protein>
    <submittedName>
        <fullName evidence="1">Uncharacterized protein</fullName>
    </submittedName>
</protein>
<gene>
    <name evidence="1" type="ORF">NCTC10359_02338</name>
</gene>
<dbReference type="EMBL" id="UGQU01000003">
    <property type="protein sequence ID" value="STZ63896.1"/>
    <property type="molecule type" value="Genomic_DNA"/>
</dbReference>
<dbReference type="Proteomes" id="UP000254437">
    <property type="component" value="Unassembled WGS sequence"/>
</dbReference>
<evidence type="ECO:0000313" key="1">
    <source>
        <dbReference type="EMBL" id="STZ63896.1"/>
    </source>
</evidence>